<dbReference type="SMART" id="SM00382">
    <property type="entry name" value="AAA"/>
    <property type="match status" value="1"/>
</dbReference>
<evidence type="ECO:0000259" key="11">
    <source>
        <dbReference type="PROSITE" id="PS50893"/>
    </source>
</evidence>
<dbReference type="Pfam" id="PF00664">
    <property type="entry name" value="ABC_membrane"/>
    <property type="match status" value="1"/>
</dbReference>
<evidence type="ECO:0000256" key="1">
    <source>
        <dbReference type="ARBA" id="ARBA00004651"/>
    </source>
</evidence>
<dbReference type="InterPro" id="IPR027417">
    <property type="entry name" value="P-loop_NTPase"/>
</dbReference>
<keyword evidence="8 10" id="KW-0472">Membrane</keyword>
<dbReference type="SUPFAM" id="SSF52540">
    <property type="entry name" value="P-loop containing nucleoside triphosphate hydrolases"/>
    <property type="match status" value="1"/>
</dbReference>
<evidence type="ECO:0000256" key="3">
    <source>
        <dbReference type="ARBA" id="ARBA00022475"/>
    </source>
</evidence>
<keyword evidence="2" id="KW-0813">Transport</keyword>
<dbReference type="Pfam" id="PF00005">
    <property type="entry name" value="ABC_tran"/>
    <property type="match status" value="1"/>
</dbReference>
<dbReference type="InterPro" id="IPR036640">
    <property type="entry name" value="ABC1_TM_sf"/>
</dbReference>
<keyword evidence="6" id="KW-0067">ATP-binding</keyword>
<organism evidence="13 14">
    <name type="scientific">Humibacillus xanthopallidus</name>
    <dbReference type="NCBI Taxonomy" id="412689"/>
    <lineage>
        <taxon>Bacteria</taxon>
        <taxon>Bacillati</taxon>
        <taxon>Actinomycetota</taxon>
        <taxon>Actinomycetes</taxon>
        <taxon>Micrococcales</taxon>
        <taxon>Intrasporangiaceae</taxon>
        <taxon>Humibacillus</taxon>
    </lineage>
</organism>
<sequence length="610" mass="65191">MREMFQQLNDIFERRTKQKLAAASLGQVVVAMLDTLAVALVLPLVDLATGASMTSGAVGVVSNLFGNPDRATLTLILTGAVVALFVLKDLGSLAFAWWMTGFNFRERVKVSSRLLEHFLVSPFTTMSRRSTAELVRTMNDSVSQVFNFTVGGLMSLLSSTIAILAIVVALLVVAPVPTLVVVAYFGTAALIYNKVVKPRAARAGEAMNEATVGAWRTAFAALGGIKELHIRGTQEHFVRNYRDMSFKASDAGRVASFLGALPKYILEILFILAVGLIMVLAGAASAGDAGSVVGLLALFVAAGFRVLPSVTGLLSSITSIRVGAAALGLVHTEVLEAKAFQLTPERDGPALPFTDRLVLEQVSFRYPDSDVDVLKSVDLEVPRGSSIAVVGGSGAGKTTLVDVILALHDPTSGTVSVDGTDISQSKRRWQHNIGYVPQDVYMLEGTLAENIAFDKDRADIDETQLWGAIQQAQLESLVGELANGVDTPLGERGTRLSGGQRQRVGIARALYRDPALLVLDEATSALDNETEHRISETIKGLHGDITVIIVAHRLSTVRDADQIVFLKDGRVETTGTFGEVRDANAEFARLVELGSLEPLERAHTEATATA</sequence>
<feature type="transmembrane region" description="Helical" evidence="10">
    <location>
        <begin position="20"/>
        <end position="41"/>
    </location>
</feature>
<dbReference type="PANTHER" id="PTHR24221:SF654">
    <property type="entry name" value="ATP-BINDING CASSETTE SUB-FAMILY B MEMBER 6"/>
    <property type="match status" value="1"/>
</dbReference>
<dbReference type="PANTHER" id="PTHR24221">
    <property type="entry name" value="ATP-BINDING CASSETTE SUB-FAMILY B"/>
    <property type="match status" value="1"/>
</dbReference>
<dbReference type="Gene3D" id="3.40.50.300">
    <property type="entry name" value="P-loop containing nucleotide triphosphate hydrolases"/>
    <property type="match status" value="1"/>
</dbReference>
<dbReference type="InterPro" id="IPR003439">
    <property type="entry name" value="ABC_transporter-like_ATP-bd"/>
</dbReference>
<evidence type="ECO:0000256" key="8">
    <source>
        <dbReference type="ARBA" id="ARBA00023136"/>
    </source>
</evidence>
<dbReference type="Gene3D" id="1.20.1560.10">
    <property type="entry name" value="ABC transporter type 1, transmembrane domain"/>
    <property type="match status" value="1"/>
</dbReference>
<feature type="transmembrane region" description="Helical" evidence="10">
    <location>
        <begin position="161"/>
        <end position="192"/>
    </location>
</feature>
<proteinExistence type="inferred from homology"/>
<evidence type="ECO:0000256" key="5">
    <source>
        <dbReference type="ARBA" id="ARBA00022741"/>
    </source>
</evidence>
<feature type="domain" description="ABC transmembrane type-1" evidence="12">
    <location>
        <begin position="21"/>
        <end position="320"/>
    </location>
</feature>
<dbReference type="GO" id="GO:0034040">
    <property type="term" value="F:ATPase-coupled lipid transmembrane transporter activity"/>
    <property type="evidence" value="ECO:0007669"/>
    <property type="project" value="TreeGrafter"/>
</dbReference>
<keyword evidence="5" id="KW-0547">Nucleotide-binding</keyword>
<comment type="subcellular location">
    <subcellularLocation>
        <location evidence="1">Cell membrane</location>
        <topology evidence="1">Multi-pass membrane protein</topology>
    </subcellularLocation>
</comment>
<comment type="caution">
    <text evidence="13">The sequence shown here is derived from an EMBL/GenBank/DDBJ whole genome shotgun (WGS) entry which is preliminary data.</text>
</comment>
<dbReference type="PROSITE" id="PS50929">
    <property type="entry name" value="ABC_TM1F"/>
    <property type="match status" value="1"/>
</dbReference>
<dbReference type="AlphaFoldDB" id="A0A543PXI1"/>
<dbReference type="PROSITE" id="PS50893">
    <property type="entry name" value="ABC_TRANSPORTER_2"/>
    <property type="match status" value="1"/>
</dbReference>
<dbReference type="InterPro" id="IPR017871">
    <property type="entry name" value="ABC_transporter-like_CS"/>
</dbReference>
<dbReference type="OrthoDB" id="9806127at2"/>
<evidence type="ECO:0000256" key="9">
    <source>
        <dbReference type="ARBA" id="ARBA00061644"/>
    </source>
</evidence>
<dbReference type="SUPFAM" id="SSF90123">
    <property type="entry name" value="ABC transporter transmembrane region"/>
    <property type="match status" value="1"/>
</dbReference>
<evidence type="ECO:0000313" key="14">
    <source>
        <dbReference type="Proteomes" id="UP000320085"/>
    </source>
</evidence>
<dbReference type="InterPro" id="IPR003593">
    <property type="entry name" value="AAA+_ATPase"/>
</dbReference>
<dbReference type="EMBL" id="VFQF01000001">
    <property type="protein sequence ID" value="TQN48776.1"/>
    <property type="molecule type" value="Genomic_DNA"/>
</dbReference>
<dbReference type="FunFam" id="3.40.50.300:FF:000299">
    <property type="entry name" value="ABC transporter ATP-binding protein/permease"/>
    <property type="match status" value="1"/>
</dbReference>
<dbReference type="GO" id="GO:0140359">
    <property type="term" value="F:ABC-type transporter activity"/>
    <property type="evidence" value="ECO:0007669"/>
    <property type="project" value="InterPro"/>
</dbReference>
<evidence type="ECO:0000256" key="7">
    <source>
        <dbReference type="ARBA" id="ARBA00022989"/>
    </source>
</evidence>
<dbReference type="InterPro" id="IPR039421">
    <property type="entry name" value="Type_1_exporter"/>
</dbReference>
<name>A0A543PXI1_9MICO</name>
<dbReference type="GO" id="GO:0016887">
    <property type="term" value="F:ATP hydrolysis activity"/>
    <property type="evidence" value="ECO:0007669"/>
    <property type="project" value="InterPro"/>
</dbReference>
<keyword evidence="3" id="KW-1003">Cell membrane</keyword>
<feature type="transmembrane region" description="Helical" evidence="10">
    <location>
        <begin position="289"/>
        <end position="307"/>
    </location>
</feature>
<evidence type="ECO:0000256" key="6">
    <source>
        <dbReference type="ARBA" id="ARBA00022840"/>
    </source>
</evidence>
<feature type="transmembrane region" description="Helical" evidence="10">
    <location>
        <begin position="264"/>
        <end position="283"/>
    </location>
</feature>
<comment type="similarity">
    <text evidence="9">Belongs to the ABC transporter superfamily. Lipid exporter (TC 3.A.1.106) family.</text>
</comment>
<evidence type="ECO:0000256" key="2">
    <source>
        <dbReference type="ARBA" id="ARBA00022448"/>
    </source>
</evidence>
<accession>A0A543PXI1</accession>
<evidence type="ECO:0000313" key="13">
    <source>
        <dbReference type="EMBL" id="TQN48776.1"/>
    </source>
</evidence>
<protein>
    <submittedName>
        <fullName evidence="13">ABC-type bacteriocin/lantibiotic exporter with double-glycine peptidase domain</fullName>
    </submittedName>
</protein>
<keyword evidence="7 10" id="KW-1133">Transmembrane helix</keyword>
<dbReference type="Proteomes" id="UP000320085">
    <property type="component" value="Unassembled WGS sequence"/>
</dbReference>
<feature type="transmembrane region" description="Helical" evidence="10">
    <location>
        <begin position="73"/>
        <end position="99"/>
    </location>
</feature>
<dbReference type="PROSITE" id="PS00211">
    <property type="entry name" value="ABC_TRANSPORTER_1"/>
    <property type="match status" value="1"/>
</dbReference>
<feature type="domain" description="ABC transporter" evidence="11">
    <location>
        <begin position="357"/>
        <end position="593"/>
    </location>
</feature>
<gene>
    <name evidence="13" type="ORF">FHX52_1922</name>
</gene>
<keyword evidence="4 10" id="KW-0812">Transmembrane</keyword>
<dbReference type="GO" id="GO:0005886">
    <property type="term" value="C:plasma membrane"/>
    <property type="evidence" value="ECO:0007669"/>
    <property type="project" value="UniProtKB-SubCell"/>
</dbReference>
<dbReference type="GO" id="GO:0005524">
    <property type="term" value="F:ATP binding"/>
    <property type="evidence" value="ECO:0007669"/>
    <property type="project" value="UniProtKB-KW"/>
</dbReference>
<dbReference type="InterPro" id="IPR011527">
    <property type="entry name" value="ABC1_TM_dom"/>
</dbReference>
<evidence type="ECO:0000259" key="12">
    <source>
        <dbReference type="PROSITE" id="PS50929"/>
    </source>
</evidence>
<reference evidence="13 14" key="1">
    <citation type="submission" date="2019-06" db="EMBL/GenBank/DDBJ databases">
        <title>Sequencing the genomes of 1000 actinobacteria strains.</title>
        <authorList>
            <person name="Klenk H.-P."/>
        </authorList>
    </citation>
    <scope>NUCLEOTIDE SEQUENCE [LARGE SCALE GENOMIC DNA]</scope>
    <source>
        <strain evidence="13 14">DSM 21776</strain>
    </source>
</reference>
<evidence type="ECO:0000256" key="10">
    <source>
        <dbReference type="SAM" id="Phobius"/>
    </source>
</evidence>
<evidence type="ECO:0000256" key="4">
    <source>
        <dbReference type="ARBA" id="ARBA00022692"/>
    </source>
</evidence>